<dbReference type="PROSITE" id="PS50035">
    <property type="entry name" value="PLD"/>
    <property type="match status" value="2"/>
</dbReference>
<keyword evidence="8" id="KW-1185">Reference proteome</keyword>
<comment type="function">
    <text evidence="1">Could be a virulence factor.</text>
</comment>
<name>A8LN26_DINSH</name>
<proteinExistence type="predicted"/>
<accession>A8LN26</accession>
<evidence type="ECO:0000256" key="5">
    <source>
        <dbReference type="ARBA" id="ARBA00029594"/>
    </source>
</evidence>
<evidence type="ECO:0000313" key="8">
    <source>
        <dbReference type="Proteomes" id="UP000006833"/>
    </source>
</evidence>
<dbReference type="GO" id="GO:0005576">
    <property type="term" value="C:extracellular region"/>
    <property type="evidence" value="ECO:0007669"/>
    <property type="project" value="UniProtKB-SubCell"/>
</dbReference>
<dbReference type="InterPro" id="IPR025202">
    <property type="entry name" value="PLD-like_dom"/>
</dbReference>
<dbReference type="Proteomes" id="UP000006833">
    <property type="component" value="Chromosome"/>
</dbReference>
<dbReference type="GO" id="GO:0030572">
    <property type="term" value="F:phosphatidyltransferase activity"/>
    <property type="evidence" value="ECO:0007669"/>
    <property type="project" value="UniProtKB-ARBA"/>
</dbReference>
<evidence type="ECO:0000256" key="1">
    <source>
        <dbReference type="ARBA" id="ARBA00003145"/>
    </source>
</evidence>
<dbReference type="Gene3D" id="3.30.870.10">
    <property type="entry name" value="Endonuclease Chain A"/>
    <property type="match status" value="2"/>
</dbReference>
<dbReference type="InterPro" id="IPR001736">
    <property type="entry name" value="PLipase_D/transphosphatidylase"/>
</dbReference>
<dbReference type="AlphaFoldDB" id="A8LN26"/>
<feature type="domain" description="PLD phosphodiesterase" evidence="6">
    <location>
        <begin position="170"/>
        <end position="197"/>
    </location>
</feature>
<dbReference type="SMART" id="SM00155">
    <property type="entry name" value="PLDc"/>
    <property type="match status" value="2"/>
</dbReference>
<organism evidence="7 8">
    <name type="scientific">Dinoroseobacter shibae (strain DSM 16493 / NCIMB 14021 / DFL 12)</name>
    <dbReference type="NCBI Taxonomy" id="398580"/>
    <lineage>
        <taxon>Bacteria</taxon>
        <taxon>Pseudomonadati</taxon>
        <taxon>Pseudomonadota</taxon>
        <taxon>Alphaproteobacteria</taxon>
        <taxon>Rhodobacterales</taxon>
        <taxon>Roseobacteraceae</taxon>
        <taxon>Dinoroseobacter</taxon>
    </lineage>
</organism>
<comment type="subcellular location">
    <subcellularLocation>
        <location evidence="2">Secreted</location>
    </subcellularLocation>
</comment>
<dbReference type="EMBL" id="CP000830">
    <property type="protein sequence ID" value="ABV92170.1"/>
    <property type="molecule type" value="Genomic_DNA"/>
</dbReference>
<evidence type="ECO:0000313" key="7">
    <source>
        <dbReference type="EMBL" id="ABV92170.1"/>
    </source>
</evidence>
<evidence type="ECO:0000256" key="3">
    <source>
        <dbReference type="ARBA" id="ARBA00018392"/>
    </source>
</evidence>
<dbReference type="STRING" id="398580.Dshi_0421"/>
<dbReference type="eggNOG" id="COG1502">
    <property type="taxonomic scope" value="Bacteria"/>
</dbReference>
<protein>
    <recommendedName>
        <fullName evidence="3">Phospholipase D</fullName>
    </recommendedName>
    <alternativeName>
        <fullName evidence="5">Choline phosphatase</fullName>
    </alternativeName>
</protein>
<dbReference type="Pfam" id="PF13091">
    <property type="entry name" value="PLDc_2"/>
    <property type="match status" value="2"/>
</dbReference>
<sequence>MVPIEIRVLLFAVGALVLAVLVARLVFPAPTPEPQKTGRALPPAAEGVLTEAMSTRAAQHPGQSGIAALSDGMEAYVARMVLANAAASSIDAQYYIWRNDMTGHLFLQALWRAAERGVRVRLLLDDNGIHDLDGMLATLDSHPNIEVRLFNPFVLRRFKRLSYAFDLFRLNHRMHNKAFTVDGRVSILGGRNIGDEYFGTGEIPLQMDLDVLAVGAVVPEISADFDRYWNADATHSAARILHSRADPEAMAAQFDRVENDPRHATYRAQLEQSDLVSRLAKGGLALDWTNATLISDDPARVFDRVPRSKRFTARLLDAIGPIEHRFDGVTPYFVPGEAGVAAFTAMVRNGVTVRMLTNSLEATNMLPVHAGYSKRRAPLLRVGVGLFELRAQAAGASERDRLGPLGSSGSNLHAKTFAVDGARIFIGSFNFDPRSALLNTEMGLVIESERMAQVLHEAFDRGLGGMAWQVKLERGKPVWIDAEKAIRTDDEPGTTLVRRIALRVIGSLPVEWLL</sequence>
<gene>
    <name evidence="7" type="ordered locus">Dshi_0421</name>
</gene>
<dbReference type="PANTHER" id="PTHR21248">
    <property type="entry name" value="CARDIOLIPIN SYNTHASE"/>
    <property type="match status" value="1"/>
</dbReference>
<dbReference type="HOGENOM" id="CLU_026287_0_0_5"/>
<dbReference type="SUPFAM" id="SSF56024">
    <property type="entry name" value="Phospholipase D/nuclease"/>
    <property type="match status" value="2"/>
</dbReference>
<dbReference type="PANTHER" id="PTHR21248:SF12">
    <property type="entry name" value="CARDIOLIPIN SYNTHASE C"/>
    <property type="match status" value="1"/>
</dbReference>
<keyword evidence="4" id="KW-0964">Secreted</keyword>
<feature type="domain" description="PLD phosphodiesterase" evidence="6">
    <location>
        <begin position="408"/>
        <end position="435"/>
    </location>
</feature>
<evidence type="ECO:0000256" key="4">
    <source>
        <dbReference type="ARBA" id="ARBA00022525"/>
    </source>
</evidence>
<dbReference type="CDD" id="cd09113">
    <property type="entry name" value="PLDc_ymdC_like_2"/>
    <property type="match status" value="1"/>
</dbReference>
<evidence type="ECO:0000259" key="6">
    <source>
        <dbReference type="PROSITE" id="PS50035"/>
    </source>
</evidence>
<reference evidence="8" key="1">
    <citation type="journal article" date="2010" name="ISME J.">
        <title>The complete genome sequence of the algal symbiont Dinoroseobacter shibae: a hitchhiker's guide to life in the sea.</title>
        <authorList>
            <person name="Wagner-Dobler I."/>
            <person name="Ballhausen B."/>
            <person name="Berger M."/>
            <person name="Brinkhoff T."/>
            <person name="Buchholz I."/>
            <person name="Bunk B."/>
            <person name="Cypionka H."/>
            <person name="Daniel R."/>
            <person name="Drepper T."/>
            <person name="Gerdts G."/>
            <person name="Hahnke S."/>
            <person name="Han C."/>
            <person name="Jahn D."/>
            <person name="Kalhoefer D."/>
            <person name="Kiss H."/>
            <person name="Klenk H.P."/>
            <person name="Kyrpides N."/>
            <person name="Liebl W."/>
            <person name="Liesegang H."/>
            <person name="Meincke L."/>
            <person name="Pati A."/>
            <person name="Petersen J."/>
            <person name="Piekarski T."/>
            <person name="Pommerenke C."/>
            <person name="Pradella S."/>
            <person name="Pukall R."/>
            <person name="Rabus R."/>
            <person name="Stackebrandt E."/>
            <person name="Thole S."/>
            <person name="Thompson L."/>
            <person name="Tielen P."/>
            <person name="Tomasch J."/>
            <person name="von Jan M."/>
            <person name="Wanphrut N."/>
            <person name="Wichels A."/>
            <person name="Zech H."/>
            <person name="Simon M."/>
        </authorList>
    </citation>
    <scope>NUCLEOTIDE SEQUENCE [LARGE SCALE GENOMIC DNA]</scope>
    <source>
        <strain evidence="8">DSM 16493 / NCIMB 14021 / DFL 12</strain>
    </source>
</reference>
<dbReference type="RefSeq" id="WP_012177100.1">
    <property type="nucleotide sequence ID" value="NC_009952.1"/>
</dbReference>
<evidence type="ECO:0000256" key="2">
    <source>
        <dbReference type="ARBA" id="ARBA00004613"/>
    </source>
</evidence>
<dbReference type="CDD" id="cd09111">
    <property type="entry name" value="PLDc_ymdC_like_1"/>
    <property type="match status" value="1"/>
</dbReference>
<dbReference type="KEGG" id="dsh:Dshi_0421"/>
<dbReference type="GO" id="GO:0032049">
    <property type="term" value="P:cardiolipin biosynthetic process"/>
    <property type="evidence" value="ECO:0007669"/>
    <property type="project" value="UniProtKB-ARBA"/>
</dbReference>